<dbReference type="EMBL" id="KZ821646">
    <property type="protein sequence ID" value="PYH64035.1"/>
    <property type="molecule type" value="Genomic_DNA"/>
</dbReference>
<protein>
    <submittedName>
        <fullName evidence="2">Uncharacterized protein</fullName>
    </submittedName>
</protein>
<accession>A0A319AWC9</accession>
<name>A0A319AWC9_ASPVC</name>
<evidence type="ECO:0000313" key="3">
    <source>
        <dbReference type="Proteomes" id="UP000248405"/>
    </source>
</evidence>
<keyword evidence="3" id="KW-1185">Reference proteome</keyword>
<organism evidence="2 3">
    <name type="scientific">Aspergillus vadensis (strain CBS 113365 / IMI 142717 / IBT 24658)</name>
    <dbReference type="NCBI Taxonomy" id="1448311"/>
    <lineage>
        <taxon>Eukaryota</taxon>
        <taxon>Fungi</taxon>
        <taxon>Dikarya</taxon>
        <taxon>Ascomycota</taxon>
        <taxon>Pezizomycotina</taxon>
        <taxon>Eurotiomycetes</taxon>
        <taxon>Eurotiomycetidae</taxon>
        <taxon>Eurotiales</taxon>
        <taxon>Aspergillaceae</taxon>
        <taxon>Aspergillus</taxon>
        <taxon>Aspergillus subgen. Circumdati</taxon>
    </lineage>
</organism>
<proteinExistence type="predicted"/>
<dbReference type="GeneID" id="37212366"/>
<gene>
    <name evidence="2" type="ORF">BO88DRAFT_408698</name>
</gene>
<sequence>MKEEAYISPVGHISPAASDKLREGGKFASVNRKPQDSPEEYHTITFDLPVKPHNLNELVLGATA</sequence>
<evidence type="ECO:0000256" key="1">
    <source>
        <dbReference type="SAM" id="MobiDB-lite"/>
    </source>
</evidence>
<evidence type="ECO:0000313" key="2">
    <source>
        <dbReference type="EMBL" id="PYH64035.1"/>
    </source>
</evidence>
<dbReference type="AlphaFoldDB" id="A0A319AWC9"/>
<reference evidence="2" key="1">
    <citation type="submission" date="2016-12" db="EMBL/GenBank/DDBJ databases">
        <title>The genomes of Aspergillus section Nigri reveals drivers in fungal speciation.</title>
        <authorList>
            <consortium name="DOE Joint Genome Institute"/>
            <person name="Vesth T.C."/>
            <person name="Nybo J."/>
            <person name="Theobald S."/>
            <person name="Brandl J."/>
            <person name="Frisvad J.C."/>
            <person name="Nielsen K.F."/>
            <person name="Lyhne E.K."/>
            <person name="Kogle M.E."/>
            <person name="Kuo A."/>
            <person name="Riley R."/>
            <person name="Clum A."/>
            <person name="Nolan M."/>
            <person name="Lipzen A."/>
            <person name="Salamov A."/>
            <person name="Henrissat B."/>
            <person name="Wiebenga A."/>
            <person name="De Vries R.P."/>
            <person name="Grigoriev I.V."/>
            <person name="Mortensen U.H."/>
            <person name="Andersen M.R."/>
            <person name="Baker S.E."/>
        </authorList>
    </citation>
    <scope>NUCLEOTIDE SEQUENCE [LARGE SCALE GENOMIC DNA]</scope>
    <source>
        <strain evidence="2">CBS 113365</strain>
    </source>
</reference>
<dbReference type="RefSeq" id="XP_025557829.1">
    <property type="nucleotide sequence ID" value="XM_025707774.1"/>
</dbReference>
<feature type="region of interest" description="Disordered" evidence="1">
    <location>
        <begin position="15"/>
        <end position="39"/>
    </location>
</feature>
<dbReference type="Proteomes" id="UP000248405">
    <property type="component" value="Unassembled WGS sequence"/>
</dbReference>